<organism evidence="1">
    <name type="scientific">Ophidiomyces ophidiicola</name>
    <dbReference type="NCBI Taxonomy" id="1387563"/>
    <lineage>
        <taxon>Eukaryota</taxon>
        <taxon>Fungi</taxon>
        <taxon>Dikarya</taxon>
        <taxon>Ascomycota</taxon>
        <taxon>Pezizomycotina</taxon>
        <taxon>Eurotiomycetes</taxon>
        <taxon>Eurotiomycetidae</taxon>
        <taxon>Onygenales</taxon>
        <taxon>Onygenaceae</taxon>
        <taxon>Ophidiomyces</taxon>
    </lineage>
</organism>
<protein>
    <submittedName>
        <fullName evidence="1">Uncharacterized protein</fullName>
    </submittedName>
</protein>
<reference evidence="1" key="1">
    <citation type="journal article" date="2022" name="bioRxiv">
        <title>Population genetic analysis of Ophidiomyces ophidiicola, the causative agent of snake fungal disease, indicates recent introductions to the USA.</title>
        <authorList>
            <person name="Ladner J.T."/>
            <person name="Palmer J.M."/>
            <person name="Ettinger C.L."/>
            <person name="Stajich J.E."/>
            <person name="Farrell T.M."/>
            <person name="Glorioso B.M."/>
            <person name="Lawson B."/>
            <person name="Price S.J."/>
            <person name="Stengle A.G."/>
            <person name="Grear D.A."/>
            <person name="Lorch J.M."/>
        </authorList>
    </citation>
    <scope>NUCLEOTIDE SEQUENCE</scope>
    <source>
        <strain evidence="1">NWHC 24266-5</strain>
    </source>
</reference>
<gene>
    <name evidence="1" type="ORF">LOY88_002497</name>
</gene>
<evidence type="ECO:0000313" key="1">
    <source>
        <dbReference type="EMBL" id="KAI2388728.1"/>
    </source>
</evidence>
<dbReference type="EMBL" id="JALBCA010000029">
    <property type="protein sequence ID" value="KAI2388728.1"/>
    <property type="molecule type" value="Genomic_DNA"/>
</dbReference>
<proteinExistence type="predicted"/>
<comment type="caution">
    <text evidence="1">The sequence shown here is derived from an EMBL/GenBank/DDBJ whole genome shotgun (WGS) entry which is preliminary data.</text>
</comment>
<name>A0ACB8UZ06_9EURO</name>
<accession>A0ACB8UZ06</accession>
<sequence length="303" mass="35218">MEGLQNSPFLRELSSSDRRTRDEALDSLTLFLKSRRDLQLNDLLKIWKGLFFCMYHCDRPVNQQNLSRSLSYTLVPKLPDQILQPFLRAFWITMSRDFHSLDRLRLDKYLFLLRCYVGVALGIFIKKGIENTKARNSASANGSDATNSRKGRKRKRAEKNEELDDWVELKHFLDMLEEGPLCPVNFDGTETNPLVMPKGPDGIRYHIMDIWLDEIEKYVISSVDHKDDEIEKYIPTLTPEKSIPMELLLRPIERIKAKSLNKTARKRAIETLGDERLVKWGVKAKEGSVEPDDEEEEWGGIDY</sequence>